<gene>
    <name evidence="3" type="ORF">D3A95_03275</name>
</gene>
<feature type="domain" description="VOC" evidence="2">
    <location>
        <begin position="2"/>
        <end position="116"/>
    </location>
</feature>
<accession>A0A7D6J1J0</accession>
<dbReference type="InterPro" id="IPR004360">
    <property type="entry name" value="Glyas_Fos-R_dOase_dom"/>
</dbReference>
<dbReference type="RefSeq" id="WP_181496228.1">
    <property type="nucleotide sequence ID" value="NZ_CP032152.1"/>
</dbReference>
<sequence length="117" mass="12949">MVFLHVAINVTDLQRAAAFYEGLLGLTPVDRPLKFPGRWYQIGTVQIHLIQAEKVVDPCQDQRWGRNPHFALGVTDLASLEQRLMAAQIPLQRSASGRAAIFVADPDGNLIELSQVS</sequence>
<dbReference type="EMBL" id="CP032152">
    <property type="protein sequence ID" value="QLL29816.1"/>
    <property type="molecule type" value="Genomic_DNA"/>
</dbReference>
<name>A0A7D6J1J0_9CYAN</name>
<reference evidence="4" key="1">
    <citation type="submission" date="2018-09" db="EMBL/GenBank/DDBJ databases">
        <title>Complete genome sequence of thermophilic cyanobacteria strain Thermosynechococcus elongatus PKUAC-SCTE542.</title>
        <authorList>
            <person name="Liang Y."/>
            <person name="Tang J."/>
            <person name="Daroch M."/>
        </authorList>
    </citation>
    <scope>NUCLEOTIDE SEQUENCE [LARGE SCALE GENOMIC DNA]</scope>
    <source>
        <strain evidence="4">E542</strain>
    </source>
</reference>
<dbReference type="Pfam" id="PF00903">
    <property type="entry name" value="Glyoxalase"/>
    <property type="match status" value="1"/>
</dbReference>
<dbReference type="PANTHER" id="PTHR21366:SF22">
    <property type="entry name" value="VOC DOMAIN-CONTAINING PROTEIN"/>
    <property type="match status" value="1"/>
</dbReference>
<proteinExistence type="predicted"/>
<evidence type="ECO:0000313" key="3">
    <source>
        <dbReference type="EMBL" id="QLL29816.1"/>
    </source>
</evidence>
<evidence type="ECO:0000259" key="2">
    <source>
        <dbReference type="PROSITE" id="PS51819"/>
    </source>
</evidence>
<evidence type="ECO:0000313" key="4">
    <source>
        <dbReference type="Proteomes" id="UP000261812"/>
    </source>
</evidence>
<protein>
    <submittedName>
        <fullName evidence="3">VOC family protein</fullName>
    </submittedName>
</protein>
<dbReference type="PROSITE" id="PS51819">
    <property type="entry name" value="VOC"/>
    <property type="match status" value="1"/>
</dbReference>
<dbReference type="AlphaFoldDB" id="A0A7D6J1J0"/>
<organism evidence="3 4">
    <name type="scientific">Thermosynechococcus sichuanensis E542</name>
    <dbReference type="NCBI Taxonomy" id="2016101"/>
    <lineage>
        <taxon>Bacteria</taxon>
        <taxon>Bacillati</taxon>
        <taxon>Cyanobacteriota</taxon>
        <taxon>Cyanophyceae</taxon>
        <taxon>Acaryochloridales</taxon>
        <taxon>Thermosynechococcaceae</taxon>
        <taxon>Thermosynechococcus</taxon>
        <taxon>Thermosynechococcus sichuanensis</taxon>
    </lineage>
</organism>
<dbReference type="Gene3D" id="3.10.180.10">
    <property type="entry name" value="2,3-Dihydroxybiphenyl 1,2-Dioxygenase, domain 1"/>
    <property type="match status" value="1"/>
</dbReference>
<keyword evidence="1" id="KW-0479">Metal-binding</keyword>
<dbReference type="SUPFAM" id="SSF54593">
    <property type="entry name" value="Glyoxalase/Bleomycin resistance protein/Dihydroxybiphenyl dioxygenase"/>
    <property type="match status" value="1"/>
</dbReference>
<evidence type="ECO:0000256" key="1">
    <source>
        <dbReference type="ARBA" id="ARBA00022723"/>
    </source>
</evidence>
<dbReference type="PROSITE" id="PS00934">
    <property type="entry name" value="GLYOXALASE_I_1"/>
    <property type="match status" value="1"/>
</dbReference>
<keyword evidence="4" id="KW-1185">Reference proteome</keyword>
<dbReference type="GO" id="GO:0004462">
    <property type="term" value="F:lactoylglutathione lyase activity"/>
    <property type="evidence" value="ECO:0007669"/>
    <property type="project" value="InterPro"/>
</dbReference>
<dbReference type="PANTHER" id="PTHR21366">
    <property type="entry name" value="GLYOXALASE FAMILY PROTEIN"/>
    <property type="match status" value="1"/>
</dbReference>
<dbReference type="GO" id="GO:0046872">
    <property type="term" value="F:metal ion binding"/>
    <property type="evidence" value="ECO:0007669"/>
    <property type="project" value="UniProtKB-KW"/>
</dbReference>
<dbReference type="KEGG" id="tsq:D3A95_03275"/>
<dbReference type="InterPro" id="IPR050383">
    <property type="entry name" value="GlyoxalaseI/FosfomycinResist"/>
</dbReference>
<dbReference type="InterPro" id="IPR018146">
    <property type="entry name" value="Glyoxalase_1_CS"/>
</dbReference>
<dbReference type="Proteomes" id="UP000261812">
    <property type="component" value="Chromosome"/>
</dbReference>
<dbReference type="CDD" id="cd07245">
    <property type="entry name" value="VOC_like"/>
    <property type="match status" value="1"/>
</dbReference>
<dbReference type="InterPro" id="IPR029068">
    <property type="entry name" value="Glyas_Bleomycin-R_OHBP_Dase"/>
</dbReference>
<dbReference type="InterPro" id="IPR037523">
    <property type="entry name" value="VOC_core"/>
</dbReference>